<keyword evidence="13" id="KW-0998">Cell outer membrane</keyword>
<comment type="subcellular location">
    <subcellularLocation>
        <location evidence="1">Cell outer membrane</location>
        <topology evidence="1">Multi-pass membrane protein</topology>
    </subcellularLocation>
</comment>
<dbReference type="GO" id="GO:0015288">
    <property type="term" value="F:porin activity"/>
    <property type="evidence" value="ECO:0007669"/>
    <property type="project" value="UniProtKB-KW"/>
</dbReference>
<dbReference type="Pfam" id="PF10531">
    <property type="entry name" value="SLBB"/>
    <property type="match status" value="4"/>
</dbReference>
<dbReference type="PANTHER" id="PTHR33619:SF3">
    <property type="entry name" value="POLYSACCHARIDE EXPORT PROTEIN GFCE-RELATED"/>
    <property type="match status" value="1"/>
</dbReference>
<dbReference type="SUPFAM" id="SSF142984">
    <property type="entry name" value="Nqo1 middle domain-like"/>
    <property type="match status" value="1"/>
</dbReference>
<sequence length="834" mass="91369">MLIRRKVQTALAAVLLSAAVPGYVSAQLPGVTPDVIQKARQSGATEEQIQQALGGMSVPGTPQSGTNAGAGKSATGSADRKALDQKVLRDLNPTKVTGVDTLTWNQVLSNDWQLQQQQQRILQSMTTPYQDPEFEVLWEDGKFVRRPIPKVFGREIFQNKNLTFAPNYNMATPPSYVLGAGDEIVVEVWGPSELYDKQKITPDGTINIQGVGPISLNGLTIAEAQKRIASKLSGVMGGANVKVSLGQIRSIKVNIAGEVMVPGTYTLPSLATVFNAIYSAGGVNKIGSLRAIKVFRDGKEVATLDVYDYLINGKYDTNIRIEDNDMIIVQPYDSYVAVTGKVKRPRIYEMKKGETLAKAFEYAGGFTGDAYNDNVNVKRKTGRQYSILTVEKPDFDAFAVADGDSVSVGRIFNEYANRLVITGAVWRPGNYELTDNTATLSKLIAKAEGLKGNEFASRGQVTRRKSDYTYEVIPFNVREAAAGVNDIPLMREDSVYIPNILELREEYVIGVRGEVNRPDTLPFRDGMTVEDAILRSGGLKESASYAKIEVARRIKDPNSTSYTNKTADLYTFNIDKDLSIAPEASRFVLQPFDEVYVRRSPGYSEQQRVAVTGEVLYGGEYVLATAGERISDVIKKAGGFTPEAYVKGVSVKRKLTGDELAQVESMLKMARDSRNTTGRDSMAFENLEVQDFYAVGVDVAAAIQNPGGNDDIILRDGDQILVPKYTGTVKISGAVNYPNSVAYDKKNVKSYIAQAGWYKQSARRRPFVIYMNGKVASTRTGFFSRRYPKVEPGCEIVVPQKMERNGRGLQNVMGMMTSTASLAAMVASVINLAK</sequence>
<feature type="domain" description="Polysaccharide export protein N-terminal" evidence="17">
    <location>
        <begin position="172"/>
        <end position="245"/>
    </location>
</feature>
<keyword evidence="6" id="KW-0812">Transmembrane</keyword>
<dbReference type="InterPro" id="IPR054765">
    <property type="entry name" value="SLBB_dom"/>
</dbReference>
<keyword evidence="11" id="KW-0472">Membrane</keyword>
<dbReference type="Pfam" id="PF22461">
    <property type="entry name" value="SLBB_2"/>
    <property type="match status" value="1"/>
</dbReference>
<dbReference type="InterPro" id="IPR003715">
    <property type="entry name" value="Poly_export_N"/>
</dbReference>
<feature type="domain" description="Soluble ligand binding" evidence="18">
    <location>
        <begin position="508"/>
        <end position="556"/>
    </location>
</feature>
<dbReference type="GO" id="GO:0009279">
    <property type="term" value="C:cell outer membrane"/>
    <property type="evidence" value="ECO:0007669"/>
    <property type="project" value="UniProtKB-SubCell"/>
</dbReference>
<evidence type="ECO:0000256" key="9">
    <source>
        <dbReference type="ARBA" id="ARBA00023065"/>
    </source>
</evidence>
<keyword evidence="3" id="KW-0813">Transport</keyword>
<feature type="domain" description="Soluble ligand binding" evidence="18">
    <location>
        <begin position="608"/>
        <end position="663"/>
    </location>
</feature>
<dbReference type="GeneID" id="92816615"/>
<evidence type="ECO:0000256" key="10">
    <source>
        <dbReference type="ARBA" id="ARBA00023114"/>
    </source>
</evidence>
<comment type="similarity">
    <text evidence="2">Belongs to the BexD/CtrA/VexA family.</text>
</comment>
<comment type="caution">
    <text evidence="20">The sequence shown here is derived from an EMBL/GenBank/DDBJ whole genome shotgun (WGS) entry which is preliminary data.</text>
</comment>
<evidence type="ECO:0000256" key="3">
    <source>
        <dbReference type="ARBA" id="ARBA00022448"/>
    </source>
</evidence>
<keyword evidence="12" id="KW-0564">Palmitate</keyword>
<evidence type="ECO:0008006" key="22">
    <source>
        <dbReference type="Google" id="ProtNLM"/>
    </source>
</evidence>
<feature type="region of interest" description="Disordered" evidence="15">
    <location>
        <begin position="55"/>
        <end position="81"/>
    </location>
</feature>
<dbReference type="Gene3D" id="3.30.1950.10">
    <property type="entry name" value="wza like domain"/>
    <property type="match status" value="1"/>
</dbReference>
<evidence type="ECO:0000256" key="1">
    <source>
        <dbReference type="ARBA" id="ARBA00004571"/>
    </source>
</evidence>
<dbReference type="eggNOG" id="COG1596">
    <property type="taxonomic scope" value="Bacteria"/>
</dbReference>
<feature type="chain" id="PRO_5003477601" description="Soluble ligand binding domain-containing protein" evidence="16">
    <location>
        <begin position="27"/>
        <end position="834"/>
    </location>
</feature>
<dbReference type="Proteomes" id="UP000006008">
    <property type="component" value="Unassembled WGS sequence"/>
</dbReference>
<feature type="domain" description="Soluble ligand binding" evidence="18">
    <location>
        <begin position="335"/>
        <end position="385"/>
    </location>
</feature>
<evidence type="ECO:0000256" key="15">
    <source>
        <dbReference type="SAM" id="MobiDB-lite"/>
    </source>
</evidence>
<evidence type="ECO:0000256" key="16">
    <source>
        <dbReference type="SAM" id="SignalP"/>
    </source>
</evidence>
<keyword evidence="8" id="KW-0625">Polysaccharide transport</keyword>
<protein>
    <recommendedName>
        <fullName evidence="22">Soluble ligand binding domain-containing protein</fullName>
    </recommendedName>
</protein>
<evidence type="ECO:0000259" key="18">
    <source>
        <dbReference type="Pfam" id="PF10531"/>
    </source>
</evidence>
<dbReference type="GO" id="GO:0015159">
    <property type="term" value="F:polysaccharide transmembrane transporter activity"/>
    <property type="evidence" value="ECO:0007669"/>
    <property type="project" value="InterPro"/>
</dbReference>
<evidence type="ECO:0000259" key="17">
    <source>
        <dbReference type="Pfam" id="PF02563"/>
    </source>
</evidence>
<dbReference type="GO" id="GO:0046930">
    <property type="term" value="C:pore complex"/>
    <property type="evidence" value="ECO:0007669"/>
    <property type="project" value="UniProtKB-KW"/>
</dbReference>
<dbReference type="Gene3D" id="3.10.560.10">
    <property type="entry name" value="Outer membrane lipoprotein wza domain like"/>
    <property type="match status" value="6"/>
</dbReference>
<dbReference type="AlphaFoldDB" id="G5H5I1"/>
<accession>G5H5I1</accession>
<dbReference type="GO" id="GO:0006811">
    <property type="term" value="P:monoatomic ion transport"/>
    <property type="evidence" value="ECO:0007669"/>
    <property type="project" value="UniProtKB-KW"/>
</dbReference>
<dbReference type="RefSeq" id="WP_009132997.1">
    <property type="nucleotide sequence ID" value="NZ_CP102250.1"/>
</dbReference>
<evidence type="ECO:0000256" key="14">
    <source>
        <dbReference type="ARBA" id="ARBA00023288"/>
    </source>
</evidence>
<dbReference type="Pfam" id="PF02563">
    <property type="entry name" value="Poly_export"/>
    <property type="match status" value="1"/>
</dbReference>
<evidence type="ECO:0000256" key="2">
    <source>
        <dbReference type="ARBA" id="ARBA00009450"/>
    </source>
</evidence>
<dbReference type="STRING" id="742725.HMPREF9450_00191"/>
<evidence type="ECO:0000256" key="11">
    <source>
        <dbReference type="ARBA" id="ARBA00023136"/>
    </source>
</evidence>
<keyword evidence="21" id="KW-1185">Reference proteome</keyword>
<keyword evidence="9" id="KW-0406">Ion transport</keyword>
<proteinExistence type="inferred from homology"/>
<dbReference type="InterPro" id="IPR049712">
    <property type="entry name" value="Poly_export"/>
</dbReference>
<evidence type="ECO:0000259" key="19">
    <source>
        <dbReference type="Pfam" id="PF22461"/>
    </source>
</evidence>
<evidence type="ECO:0000256" key="13">
    <source>
        <dbReference type="ARBA" id="ARBA00023237"/>
    </source>
</evidence>
<feature type="signal peptide" evidence="16">
    <location>
        <begin position="1"/>
        <end position="26"/>
    </location>
</feature>
<name>G5H5I1_9BACT</name>
<evidence type="ECO:0000256" key="12">
    <source>
        <dbReference type="ARBA" id="ARBA00023139"/>
    </source>
</evidence>
<keyword evidence="5" id="KW-0762">Sugar transport</keyword>
<dbReference type="PATRIC" id="fig|742725.3.peg.215"/>
<evidence type="ECO:0000256" key="6">
    <source>
        <dbReference type="ARBA" id="ARBA00022692"/>
    </source>
</evidence>
<keyword evidence="10" id="KW-0626">Porin</keyword>
<dbReference type="PANTHER" id="PTHR33619">
    <property type="entry name" value="POLYSACCHARIDE EXPORT PROTEIN GFCE-RELATED"/>
    <property type="match status" value="1"/>
</dbReference>
<organism evidence="20 21">
    <name type="scientific">Alistipes indistinctus YIT 12060</name>
    <dbReference type="NCBI Taxonomy" id="742725"/>
    <lineage>
        <taxon>Bacteria</taxon>
        <taxon>Pseudomonadati</taxon>
        <taxon>Bacteroidota</taxon>
        <taxon>Bacteroidia</taxon>
        <taxon>Bacteroidales</taxon>
        <taxon>Rikenellaceae</taxon>
        <taxon>Alistipes</taxon>
    </lineage>
</organism>
<evidence type="ECO:0000313" key="21">
    <source>
        <dbReference type="Proteomes" id="UP000006008"/>
    </source>
</evidence>
<evidence type="ECO:0000256" key="5">
    <source>
        <dbReference type="ARBA" id="ARBA00022597"/>
    </source>
</evidence>
<feature type="domain" description="SLBB" evidence="19">
    <location>
        <begin position="418"/>
        <end position="497"/>
    </location>
</feature>
<dbReference type="EMBL" id="ADLD01000003">
    <property type="protein sequence ID" value="EHB93420.1"/>
    <property type="molecule type" value="Genomic_DNA"/>
</dbReference>
<keyword evidence="7 16" id="KW-0732">Signal</keyword>
<gene>
    <name evidence="20" type="ORF">HMPREF9450_00191</name>
</gene>
<evidence type="ECO:0000256" key="8">
    <source>
        <dbReference type="ARBA" id="ARBA00023047"/>
    </source>
</evidence>
<reference evidence="20 21" key="1">
    <citation type="submission" date="2011-08" db="EMBL/GenBank/DDBJ databases">
        <title>The Genome Sequence of Alistipes indistinctus YIT 12060.</title>
        <authorList>
            <consortium name="The Broad Institute Genome Sequencing Platform"/>
            <person name="Earl A."/>
            <person name="Ward D."/>
            <person name="Feldgarden M."/>
            <person name="Gevers D."/>
            <person name="Morotomi M."/>
            <person name="Young S.K."/>
            <person name="Zeng Q."/>
            <person name="Gargeya S."/>
            <person name="Fitzgerald M."/>
            <person name="Haas B."/>
            <person name="Abouelleil A."/>
            <person name="Alvarado L."/>
            <person name="Arachchi H.M."/>
            <person name="Berlin A."/>
            <person name="Brown A."/>
            <person name="Chapman S.B."/>
            <person name="Chen Z."/>
            <person name="Dunbar C."/>
            <person name="Freedman E."/>
            <person name="Gearin G."/>
            <person name="Gellesch M."/>
            <person name="Goldberg J."/>
            <person name="Griggs A."/>
            <person name="Gujja S."/>
            <person name="Heiman D."/>
            <person name="Howarth C."/>
            <person name="Larson L."/>
            <person name="Lui A."/>
            <person name="MacDonald P.J.P."/>
            <person name="Montmayeur A."/>
            <person name="Murphy C."/>
            <person name="Neiman D."/>
            <person name="Pearson M."/>
            <person name="Priest M."/>
            <person name="Roberts A."/>
            <person name="Saif S."/>
            <person name="Shea T."/>
            <person name="Shenoy N."/>
            <person name="Sisk P."/>
            <person name="Stolte C."/>
            <person name="Sykes S."/>
            <person name="Wortman J."/>
            <person name="Nusbaum C."/>
            <person name="Birren B."/>
        </authorList>
    </citation>
    <scope>NUCLEOTIDE SEQUENCE [LARGE SCALE GENOMIC DNA]</scope>
    <source>
        <strain evidence="20 21">YIT 12060</strain>
    </source>
</reference>
<keyword evidence="4" id="KW-1134">Transmembrane beta strand</keyword>
<evidence type="ECO:0000256" key="7">
    <source>
        <dbReference type="ARBA" id="ARBA00022729"/>
    </source>
</evidence>
<feature type="domain" description="Soluble ligand binding" evidence="18">
    <location>
        <begin position="252"/>
        <end position="299"/>
    </location>
</feature>
<dbReference type="HOGENOM" id="CLU_011447_1_0_10"/>
<dbReference type="InterPro" id="IPR019554">
    <property type="entry name" value="Soluble_ligand-bd"/>
</dbReference>
<evidence type="ECO:0000256" key="4">
    <source>
        <dbReference type="ARBA" id="ARBA00022452"/>
    </source>
</evidence>
<evidence type="ECO:0000313" key="20">
    <source>
        <dbReference type="EMBL" id="EHB93420.1"/>
    </source>
</evidence>
<keyword evidence="14" id="KW-0449">Lipoprotein</keyword>